<organism evidence="2 3">
    <name type="scientific">Prorocentrum cordatum</name>
    <dbReference type="NCBI Taxonomy" id="2364126"/>
    <lineage>
        <taxon>Eukaryota</taxon>
        <taxon>Sar</taxon>
        <taxon>Alveolata</taxon>
        <taxon>Dinophyceae</taxon>
        <taxon>Prorocentrales</taxon>
        <taxon>Prorocentraceae</taxon>
        <taxon>Prorocentrum</taxon>
    </lineage>
</organism>
<dbReference type="EMBL" id="CAUYUJ010011068">
    <property type="protein sequence ID" value="CAK0830910.1"/>
    <property type="molecule type" value="Genomic_DNA"/>
</dbReference>
<evidence type="ECO:0000313" key="3">
    <source>
        <dbReference type="Proteomes" id="UP001189429"/>
    </source>
</evidence>
<accession>A0ABN9SG00</accession>
<name>A0ABN9SG00_9DINO</name>
<evidence type="ECO:0000313" key="2">
    <source>
        <dbReference type="EMBL" id="CAK0830910.1"/>
    </source>
</evidence>
<protein>
    <submittedName>
        <fullName evidence="2">Uncharacterized protein</fullName>
    </submittedName>
</protein>
<reference evidence="2" key="1">
    <citation type="submission" date="2023-10" db="EMBL/GenBank/DDBJ databases">
        <authorList>
            <person name="Chen Y."/>
            <person name="Shah S."/>
            <person name="Dougan E. K."/>
            <person name="Thang M."/>
            <person name="Chan C."/>
        </authorList>
    </citation>
    <scope>NUCLEOTIDE SEQUENCE [LARGE SCALE GENOMIC DNA]</scope>
</reference>
<comment type="caution">
    <text evidence="2">The sequence shown here is derived from an EMBL/GenBank/DDBJ whole genome shotgun (WGS) entry which is preliminary data.</text>
</comment>
<gene>
    <name evidence="2" type="ORF">PCOR1329_LOCUS29391</name>
</gene>
<proteinExistence type="predicted"/>
<feature type="non-terminal residue" evidence="2">
    <location>
        <position position="1"/>
    </location>
</feature>
<dbReference type="Proteomes" id="UP001189429">
    <property type="component" value="Unassembled WGS sequence"/>
</dbReference>
<feature type="non-terminal residue" evidence="2">
    <location>
        <position position="245"/>
    </location>
</feature>
<keyword evidence="3" id="KW-1185">Reference proteome</keyword>
<feature type="region of interest" description="Disordered" evidence="1">
    <location>
        <begin position="1"/>
        <end position="23"/>
    </location>
</feature>
<sequence>ELEDMVMGLEASPSAMNSPTAPAPPNLSMLTMNQLDNRDVKRIKQNNNNMKCAKQWQRKSMRGRKFSKSRGYLSVTTEEVEVIAVPTPPPPGIFPQTDPYSKAASSASVAEGYEISSTAAASSQGGKVSETQEELKEMRRLTRLRKQQKVKETQEIATLVRDLMALASADECEAVYEDDFRHEGAGAYNDGWDCKAQRDKDMHRGMRLVFEDQAQNAEKLMVDFENGMITQTAFDERLKEPLKVT</sequence>
<evidence type="ECO:0000256" key="1">
    <source>
        <dbReference type="SAM" id="MobiDB-lite"/>
    </source>
</evidence>